<keyword evidence="3" id="KW-1185">Reference proteome</keyword>
<dbReference type="EMBL" id="JWZT01001860">
    <property type="protein sequence ID" value="KII71102.1"/>
    <property type="molecule type" value="Genomic_DNA"/>
</dbReference>
<comment type="caution">
    <text evidence="2">The sequence shown here is derived from an EMBL/GenBank/DDBJ whole genome shotgun (WGS) entry which is preliminary data.</text>
</comment>
<proteinExistence type="predicted"/>
<protein>
    <submittedName>
        <fullName evidence="2">Uncharacterized protein</fullName>
    </submittedName>
</protein>
<evidence type="ECO:0000313" key="2">
    <source>
        <dbReference type="EMBL" id="KII71102.1"/>
    </source>
</evidence>
<name>A0A0C2NB30_THEKT</name>
<evidence type="ECO:0000313" key="3">
    <source>
        <dbReference type="Proteomes" id="UP000031668"/>
    </source>
</evidence>
<accession>A0A0C2NB30</accession>
<dbReference type="Proteomes" id="UP000031668">
    <property type="component" value="Unassembled WGS sequence"/>
</dbReference>
<evidence type="ECO:0000256" key="1">
    <source>
        <dbReference type="SAM" id="MobiDB-lite"/>
    </source>
</evidence>
<organism evidence="2 3">
    <name type="scientific">Thelohanellus kitauei</name>
    <name type="common">Myxosporean</name>
    <dbReference type="NCBI Taxonomy" id="669202"/>
    <lineage>
        <taxon>Eukaryota</taxon>
        <taxon>Metazoa</taxon>
        <taxon>Cnidaria</taxon>
        <taxon>Myxozoa</taxon>
        <taxon>Myxosporea</taxon>
        <taxon>Bivalvulida</taxon>
        <taxon>Platysporina</taxon>
        <taxon>Myxobolidae</taxon>
        <taxon>Thelohanellus</taxon>
    </lineage>
</organism>
<dbReference type="AlphaFoldDB" id="A0A0C2NB30"/>
<sequence>MDKKFQGHLVVTGANHLVYEIANVFCPNVAPRKEHFNKLGITEDQDKDDKESPPELIQPSCTTELQVRRSRRLKEKPESLFSDKQSRSKIGVGNTEVCQTIRFS</sequence>
<reference evidence="2 3" key="1">
    <citation type="journal article" date="2014" name="Genome Biol. Evol.">
        <title>The genome of the myxosporean Thelohanellus kitauei shows adaptations to nutrient acquisition within its fish host.</title>
        <authorList>
            <person name="Yang Y."/>
            <person name="Xiong J."/>
            <person name="Zhou Z."/>
            <person name="Huo F."/>
            <person name="Miao W."/>
            <person name="Ran C."/>
            <person name="Liu Y."/>
            <person name="Zhang J."/>
            <person name="Feng J."/>
            <person name="Wang M."/>
            <person name="Wang M."/>
            <person name="Wang L."/>
            <person name="Yao B."/>
        </authorList>
    </citation>
    <scope>NUCLEOTIDE SEQUENCE [LARGE SCALE GENOMIC DNA]</scope>
    <source>
        <strain evidence="2">Wuqing</strain>
    </source>
</reference>
<gene>
    <name evidence="2" type="ORF">RF11_04747</name>
</gene>
<feature type="region of interest" description="Disordered" evidence="1">
    <location>
        <begin position="37"/>
        <end position="87"/>
    </location>
</feature>